<keyword evidence="8" id="KW-0067">ATP-binding</keyword>
<dbReference type="SMART" id="SM01120">
    <property type="entry name" value="Dak2"/>
    <property type="match status" value="1"/>
</dbReference>
<keyword evidence="5" id="KW-0547">Nucleotide-binding</keyword>
<sequence length="339" mass="36101">MMLDQLLDTKDEDRAYVDFADAQHVVLMVNNLGGHSPLEFGGITGKVIQALKTRNIVPTLVLSGTYMTSLNGPGFSITLLKATSEMIGYLEAPTNAVGWGALNVSRLHDKPPTEAVAQINLEDGHAKAVESSHIAFDSATFKRVILRSCQNVIDAEPLITQYDTLVGDGDCGVTLSRGARAAMSRVDEISDPKDVVSTINKLAGIMETDLDGTSGAIYSIFFTALAAELRATTSSSMSHEAWVQAANRSLEKLQQATPARQGDRTLMDALEPFIKSLVQGRSLADAVAAAKAGMEATKGMKASLGRAVYVPENVWDQVPDPGAQGVICILEGLEAATHE</sequence>
<evidence type="ECO:0000256" key="9">
    <source>
        <dbReference type="ARBA" id="ARBA00047974"/>
    </source>
</evidence>
<dbReference type="Pfam" id="PF02733">
    <property type="entry name" value="Dak1"/>
    <property type="match status" value="1"/>
</dbReference>
<evidence type="ECO:0000256" key="8">
    <source>
        <dbReference type="ARBA" id="ARBA00022840"/>
    </source>
</evidence>
<comment type="catalytic activity">
    <reaction evidence="10">
        <text>dihydroxyacetone + ATP = dihydroxyacetone phosphate + ADP + H(+)</text>
        <dbReference type="Rhea" id="RHEA:15773"/>
        <dbReference type="ChEBI" id="CHEBI:15378"/>
        <dbReference type="ChEBI" id="CHEBI:16016"/>
        <dbReference type="ChEBI" id="CHEBI:30616"/>
        <dbReference type="ChEBI" id="CHEBI:57642"/>
        <dbReference type="ChEBI" id="CHEBI:456216"/>
        <dbReference type="EC" id="2.7.1.29"/>
    </reaction>
</comment>
<dbReference type="Pfam" id="PF02734">
    <property type="entry name" value="Dak2"/>
    <property type="match status" value="1"/>
</dbReference>
<dbReference type="PROSITE" id="PS51481">
    <property type="entry name" value="DHAK"/>
    <property type="match status" value="1"/>
</dbReference>
<dbReference type="GO" id="GO:0019563">
    <property type="term" value="P:glycerol catabolic process"/>
    <property type="evidence" value="ECO:0007669"/>
    <property type="project" value="TreeGrafter"/>
</dbReference>
<dbReference type="Gene3D" id="3.30.1180.20">
    <property type="entry name" value="Dihydroxyacetone kinase, domain 2"/>
    <property type="match status" value="1"/>
</dbReference>
<dbReference type="SUPFAM" id="SSF82549">
    <property type="entry name" value="DAK1/DegV-like"/>
    <property type="match status" value="1"/>
</dbReference>
<dbReference type="InterPro" id="IPR050861">
    <property type="entry name" value="Dihydroxyacetone_Kinase"/>
</dbReference>
<evidence type="ECO:0000256" key="3">
    <source>
        <dbReference type="ARBA" id="ARBA00008757"/>
    </source>
</evidence>
<evidence type="ECO:0000256" key="5">
    <source>
        <dbReference type="ARBA" id="ARBA00022741"/>
    </source>
</evidence>
<comment type="catalytic activity">
    <reaction evidence="9">
        <text>D-glyceraldehyde + ATP = D-glyceraldehyde 3-phosphate + ADP + H(+)</text>
        <dbReference type="Rhea" id="RHEA:13941"/>
        <dbReference type="ChEBI" id="CHEBI:15378"/>
        <dbReference type="ChEBI" id="CHEBI:17378"/>
        <dbReference type="ChEBI" id="CHEBI:30616"/>
        <dbReference type="ChEBI" id="CHEBI:59776"/>
        <dbReference type="ChEBI" id="CHEBI:456216"/>
        <dbReference type="EC" id="2.7.1.28"/>
    </reaction>
</comment>
<accession>A0A9P8KS21</accession>
<evidence type="ECO:0000259" key="11">
    <source>
        <dbReference type="PROSITE" id="PS51480"/>
    </source>
</evidence>
<name>A0A9P8KS21_9HYPO</name>
<evidence type="ECO:0000313" key="13">
    <source>
        <dbReference type="EMBL" id="KAH0524496.1"/>
    </source>
</evidence>
<evidence type="ECO:0000256" key="1">
    <source>
        <dbReference type="ARBA" id="ARBA00003264"/>
    </source>
</evidence>
<evidence type="ECO:0000259" key="12">
    <source>
        <dbReference type="PROSITE" id="PS51481"/>
    </source>
</evidence>
<proteinExistence type="inferred from homology"/>
<dbReference type="SUPFAM" id="SSF101473">
    <property type="entry name" value="DhaL-like"/>
    <property type="match status" value="1"/>
</dbReference>
<comment type="caution">
    <text evidence="13">The sequence shown here is derived from an EMBL/GenBank/DDBJ whole genome shotgun (WGS) entry which is preliminary data.</text>
</comment>
<dbReference type="InterPro" id="IPR004006">
    <property type="entry name" value="DhaK_dom"/>
</dbReference>
<comment type="function">
    <text evidence="1">Catalyzes both the phosphorylation of dihydroxyacetone and of glyceraldehyde.</text>
</comment>
<keyword evidence="6" id="KW-0418">Kinase</keyword>
<dbReference type="EMBL" id="JAIMJC010000005">
    <property type="protein sequence ID" value="KAH0524496.1"/>
    <property type="molecule type" value="Genomic_DNA"/>
</dbReference>
<dbReference type="InterPro" id="IPR036117">
    <property type="entry name" value="DhaL_dom_sf"/>
</dbReference>
<dbReference type="Gene3D" id="1.25.40.340">
    <property type="match status" value="1"/>
</dbReference>
<feature type="domain" description="DhaL" evidence="11">
    <location>
        <begin position="139"/>
        <end position="335"/>
    </location>
</feature>
<comment type="similarity">
    <text evidence="3">Belongs to the dihydroxyacetone kinase (DAK) family.</text>
</comment>
<keyword evidence="4" id="KW-0808">Transferase</keyword>
<dbReference type="AlphaFoldDB" id="A0A9P8KS21"/>
<dbReference type="GO" id="GO:0004371">
    <property type="term" value="F:glycerone kinase activity"/>
    <property type="evidence" value="ECO:0007669"/>
    <property type="project" value="UniProtKB-EC"/>
</dbReference>
<gene>
    <name evidence="13" type="ORF">TsFJ059_007000</name>
</gene>
<dbReference type="PROSITE" id="PS51480">
    <property type="entry name" value="DHAL"/>
    <property type="match status" value="1"/>
</dbReference>
<protein>
    <recommendedName>
        <fullName evidence="15">Dihydroxyacetone kinase</fullName>
    </recommendedName>
</protein>
<dbReference type="GO" id="GO:0005829">
    <property type="term" value="C:cytosol"/>
    <property type="evidence" value="ECO:0007669"/>
    <property type="project" value="TreeGrafter"/>
</dbReference>
<dbReference type="PANTHER" id="PTHR28629">
    <property type="entry name" value="TRIOKINASE/FMN CYCLASE"/>
    <property type="match status" value="1"/>
</dbReference>
<dbReference type="Proteomes" id="UP000826573">
    <property type="component" value="Unassembled WGS sequence"/>
</dbReference>
<evidence type="ECO:0008006" key="15">
    <source>
        <dbReference type="Google" id="ProtNLM"/>
    </source>
</evidence>
<organism evidence="13 14">
    <name type="scientific">Trichoderma semiorbis</name>
    <dbReference type="NCBI Taxonomy" id="1491008"/>
    <lineage>
        <taxon>Eukaryota</taxon>
        <taxon>Fungi</taxon>
        <taxon>Dikarya</taxon>
        <taxon>Ascomycota</taxon>
        <taxon>Pezizomycotina</taxon>
        <taxon>Sordariomycetes</taxon>
        <taxon>Hypocreomycetidae</taxon>
        <taxon>Hypocreales</taxon>
        <taxon>Hypocreaceae</taxon>
        <taxon>Trichoderma</taxon>
    </lineage>
</organism>
<dbReference type="GO" id="GO:0050354">
    <property type="term" value="F:triokinase activity"/>
    <property type="evidence" value="ECO:0007669"/>
    <property type="project" value="UniProtKB-EC"/>
</dbReference>
<evidence type="ECO:0000313" key="14">
    <source>
        <dbReference type="Proteomes" id="UP000826573"/>
    </source>
</evidence>
<dbReference type="GO" id="GO:0005524">
    <property type="term" value="F:ATP binding"/>
    <property type="evidence" value="ECO:0007669"/>
    <property type="project" value="UniProtKB-KW"/>
</dbReference>
<evidence type="ECO:0000256" key="4">
    <source>
        <dbReference type="ARBA" id="ARBA00022679"/>
    </source>
</evidence>
<keyword evidence="14" id="KW-1185">Reference proteome</keyword>
<dbReference type="PANTHER" id="PTHR28629:SF14">
    <property type="entry name" value="DIHYDROXYACETONE KINASE 1"/>
    <property type="match status" value="1"/>
</dbReference>
<keyword evidence="7" id="KW-0319">Glycerol metabolism</keyword>
<dbReference type="InterPro" id="IPR004007">
    <property type="entry name" value="DhaL_dom"/>
</dbReference>
<evidence type="ECO:0000256" key="2">
    <source>
        <dbReference type="ARBA" id="ARBA00004778"/>
    </source>
</evidence>
<feature type="domain" description="DhaK" evidence="12">
    <location>
        <begin position="1"/>
        <end position="99"/>
    </location>
</feature>
<evidence type="ECO:0000256" key="7">
    <source>
        <dbReference type="ARBA" id="ARBA00022798"/>
    </source>
</evidence>
<comment type="pathway">
    <text evidence="2">Polyol metabolism; glycerol fermentation; glycerone phosphate from glycerol (oxidative route): step 2/2.</text>
</comment>
<evidence type="ECO:0000256" key="6">
    <source>
        <dbReference type="ARBA" id="ARBA00022777"/>
    </source>
</evidence>
<reference evidence="13 14" key="1">
    <citation type="submission" date="2021-08" db="EMBL/GenBank/DDBJ databases">
        <title>The highly contiguous genome resource for Trichoderma semiorbis FJ059, a fungal antagonistic to plant pathogens.</title>
        <authorList>
            <person name="Liu T."/>
        </authorList>
    </citation>
    <scope>NUCLEOTIDE SEQUENCE [LARGE SCALE GENOMIC DNA]</scope>
    <source>
        <strain evidence="13 14">FJ059</strain>
    </source>
</reference>
<evidence type="ECO:0000256" key="10">
    <source>
        <dbReference type="ARBA" id="ARBA00048898"/>
    </source>
</evidence>
<dbReference type="FunFam" id="1.25.40.340:FF:000001">
    <property type="entry name" value="Dihydroxyacetone kinase 1"/>
    <property type="match status" value="1"/>
</dbReference>